<keyword evidence="1" id="KW-0175">Coiled coil</keyword>
<evidence type="ECO:0000256" key="2">
    <source>
        <dbReference type="SAM" id="MobiDB-lite"/>
    </source>
</evidence>
<feature type="compositionally biased region" description="Polar residues" evidence="2">
    <location>
        <begin position="675"/>
        <end position="686"/>
    </location>
</feature>
<dbReference type="PANTHER" id="PTHR23159:SF31">
    <property type="entry name" value="CENTROSOME-ASSOCIATED PROTEIN CEP250 ISOFORM X1"/>
    <property type="match status" value="1"/>
</dbReference>
<feature type="compositionally biased region" description="Low complexity" evidence="2">
    <location>
        <begin position="743"/>
        <end position="757"/>
    </location>
</feature>
<comment type="caution">
    <text evidence="3">The sequence shown here is derived from an EMBL/GenBank/DDBJ whole genome shotgun (WGS) entry which is preliminary data.</text>
</comment>
<reference evidence="3 4" key="1">
    <citation type="submission" date="2017-10" db="EMBL/GenBank/DDBJ databases">
        <title>Extensive intraspecific genome diversity in a model arbuscular mycorrhizal fungus.</title>
        <authorList>
            <person name="Chen E.C.H."/>
            <person name="Morin E."/>
            <person name="Baudet D."/>
            <person name="Noel J."/>
            <person name="Ndikumana S."/>
            <person name="Charron P."/>
            <person name="St-Onge C."/>
            <person name="Giorgi J."/>
            <person name="Grigoriev I.V."/>
            <person name="Roux C."/>
            <person name="Martin F.M."/>
            <person name="Corradi N."/>
        </authorList>
    </citation>
    <scope>NUCLEOTIDE SEQUENCE [LARGE SCALE GENOMIC DNA]</scope>
    <source>
        <strain evidence="3 4">A1</strain>
    </source>
</reference>
<protein>
    <submittedName>
        <fullName evidence="3">Uncharacterized protein</fullName>
    </submittedName>
</protein>
<dbReference type="VEuPathDB" id="FungiDB:RhiirFUN_024433"/>
<feature type="coiled-coil region" evidence="1">
    <location>
        <begin position="552"/>
        <end position="627"/>
    </location>
</feature>
<feature type="coiled-coil region" evidence="1">
    <location>
        <begin position="176"/>
        <end position="238"/>
    </location>
</feature>
<feature type="region of interest" description="Disordered" evidence="2">
    <location>
        <begin position="668"/>
        <end position="690"/>
    </location>
</feature>
<proteinExistence type="predicted"/>
<dbReference type="PANTHER" id="PTHR23159">
    <property type="entry name" value="CENTROSOMAL PROTEIN 2"/>
    <property type="match status" value="1"/>
</dbReference>
<dbReference type="AlphaFoldDB" id="A0A2N0QV21"/>
<feature type="compositionally biased region" description="Acidic residues" evidence="2">
    <location>
        <begin position="723"/>
        <end position="732"/>
    </location>
</feature>
<dbReference type="Proteomes" id="UP000232688">
    <property type="component" value="Unassembled WGS sequence"/>
</dbReference>
<accession>A0A2N0QV21</accession>
<dbReference type="VEuPathDB" id="FungiDB:FUN_014656"/>
<dbReference type="VEuPathDB" id="FungiDB:RhiirA1_403280"/>
<evidence type="ECO:0000313" key="4">
    <source>
        <dbReference type="Proteomes" id="UP000232688"/>
    </source>
</evidence>
<feature type="coiled-coil region" evidence="1">
    <location>
        <begin position="8"/>
        <end position="119"/>
    </location>
</feature>
<organism evidence="3 4">
    <name type="scientific">Rhizophagus irregularis</name>
    <dbReference type="NCBI Taxonomy" id="588596"/>
    <lineage>
        <taxon>Eukaryota</taxon>
        <taxon>Fungi</taxon>
        <taxon>Fungi incertae sedis</taxon>
        <taxon>Mucoromycota</taxon>
        <taxon>Glomeromycotina</taxon>
        <taxon>Glomeromycetes</taxon>
        <taxon>Glomerales</taxon>
        <taxon>Glomeraceae</taxon>
        <taxon>Rhizophagus</taxon>
    </lineage>
</organism>
<dbReference type="EMBL" id="LLXH01002901">
    <property type="protein sequence ID" value="PKC54912.1"/>
    <property type="molecule type" value="Genomic_DNA"/>
</dbReference>
<gene>
    <name evidence="3" type="ORF">RhiirA1_403280</name>
</gene>
<name>A0A2N0QV21_9GLOM</name>
<evidence type="ECO:0000313" key="3">
    <source>
        <dbReference type="EMBL" id="PKC54912.1"/>
    </source>
</evidence>
<sequence>MSTFDPAYSQLLDTNQELRSELQDEISNNKSNEKKICSLVKELEQCYQTISLQDNTIIAHEKEVEKLKSEISDLRKQLRILQQDKKFKDEVGSIQDGRIIELENKVERLKARIRILIDKKISINALDMATADLIGNINRGLDQIENHIRGAGTLLPNPINILDGIRGSLNTIRVTLQNATTERDQYQNILNETNEREQVLIQQLRDMRNENLRFQQLLDESRAQAERTVRERDNAQGERDLAMLAYNNERQESRRWMFSYRDKDRRVQGLLREKFAKQLLYQRDTNRLQQNTRQLQTNAQNQVNRMLVIIARKQTRIGGLLREKFVFQLVIRQRNQNILNLQGQILALQNNPLGNMADARRLPVLTMIAPVLAKTKPYIGQEPPDDYLDRLIQSISFAQGHMTVLENANAGDFDDVVKCDIFKAQMGGKYLPVPAQDPYNGNANINSPVTLRAWMRSHYQRETVGVADNDAQGFLKNYLSGDLYTWKRAVAPAGINAFFTNLKDMWLERAPNLNKNQNYQNNSSAEIEKLNFQIVSLQAQLAQPAQVLHPQNNEASANFEKLNSKIASLEAQLAESMQVHSKLSQRLQLPENVVNSNNASIFDSYINQELEKRLGVIEINLAKLSKLVREDTIDTKSAHYQCSEFSDYNNGGLEKRLERIEAHLAKFARKDTRGTKTPQRQRSESSPFGGLEKRLGQIEALLAKLAKDSKSRSGRVHMATVDDQSDPIFSDDDTSKPEDNDYNSDNSSAGSDSGNRDMNIYISHGNGKKK</sequence>
<reference evidence="3 4" key="2">
    <citation type="submission" date="2017-10" db="EMBL/GenBank/DDBJ databases">
        <title>Genome analyses suggest a sexual origin of heterokaryosis in a supposedly ancient asexual fungus.</title>
        <authorList>
            <person name="Corradi N."/>
            <person name="Sedzielewska K."/>
            <person name="Noel J."/>
            <person name="Charron P."/>
            <person name="Farinelli L."/>
            <person name="Marton T."/>
            <person name="Kruger M."/>
            <person name="Pelin A."/>
            <person name="Brachmann A."/>
            <person name="Corradi N."/>
        </authorList>
    </citation>
    <scope>NUCLEOTIDE SEQUENCE [LARGE SCALE GENOMIC DNA]</scope>
    <source>
        <strain evidence="3 4">A1</strain>
    </source>
</reference>
<feature type="region of interest" description="Disordered" evidence="2">
    <location>
        <begin position="712"/>
        <end position="770"/>
    </location>
</feature>
<evidence type="ECO:0000256" key="1">
    <source>
        <dbReference type="SAM" id="Coils"/>
    </source>
</evidence>